<dbReference type="AlphaFoldDB" id="A4JS77"/>
<dbReference type="eggNOG" id="ENOG502ZCGB">
    <property type="taxonomic scope" value="Bacteria"/>
</dbReference>
<reference evidence="2" key="1">
    <citation type="submission" date="2007-03" db="EMBL/GenBank/DDBJ databases">
        <title>Complete sequence of chromosome 3 of Burkholderia vietnamiensis G4.</title>
        <authorList>
            <consortium name="US DOE Joint Genome Institute"/>
            <person name="Copeland A."/>
            <person name="Lucas S."/>
            <person name="Lapidus A."/>
            <person name="Barry K."/>
            <person name="Detter J.C."/>
            <person name="Glavina del Rio T."/>
            <person name="Hammon N."/>
            <person name="Israni S."/>
            <person name="Dalin E."/>
            <person name="Tice H."/>
            <person name="Pitluck S."/>
            <person name="Chain P."/>
            <person name="Malfatti S."/>
            <person name="Shin M."/>
            <person name="Vergez L."/>
            <person name="Schmutz J."/>
            <person name="Larimer F."/>
            <person name="Land M."/>
            <person name="Hauser L."/>
            <person name="Kyrpides N."/>
            <person name="Tiedje J."/>
            <person name="Richardson P."/>
        </authorList>
    </citation>
    <scope>NUCLEOTIDE SEQUENCE [LARGE SCALE GENOMIC DNA]</scope>
    <source>
        <strain evidence="2">G4 / LMG 22486</strain>
    </source>
</reference>
<dbReference type="KEGG" id="bvi:Bcep1808_6224"/>
<evidence type="ECO:0000313" key="2">
    <source>
        <dbReference type="Proteomes" id="UP000002287"/>
    </source>
</evidence>
<protein>
    <recommendedName>
        <fullName evidence="3">Uracil DNA glycosylase superfamily protein</fullName>
    </recommendedName>
</protein>
<evidence type="ECO:0000313" key="1">
    <source>
        <dbReference type="EMBL" id="ABO59130.1"/>
    </source>
</evidence>
<name>A4JS77_BURVG</name>
<sequence>MKHNNRFAHFASTIQTLDLDRISKPADIPATFTLGRDGALTSHYIPFDYVNTTARLVLVGITPGFTQWKNAMREAQRQLATGASMDAAHLAAKRTGAFSGAMRPNLIALLDHIGLHRWLGLASCDQLFDASAHLVQTTSILRHPVFVDGTNYNGTPGMVRTPFLQQQIEAHFAEEAKTLSKAVFVPLGPRVSEGLDWLASRGVMPADRILHGLPHPSGANAERIAYFLGRKARSALSAKTDATRLDSINRDLNDRVLKLR</sequence>
<dbReference type="Proteomes" id="UP000002287">
    <property type="component" value="Chromosome 3"/>
</dbReference>
<organism evidence="1 2">
    <name type="scientific">Burkholderia vietnamiensis (strain G4 / LMG 22486)</name>
    <name type="common">Burkholderia cepacia (strain R1808)</name>
    <dbReference type="NCBI Taxonomy" id="269482"/>
    <lineage>
        <taxon>Bacteria</taxon>
        <taxon>Pseudomonadati</taxon>
        <taxon>Pseudomonadota</taxon>
        <taxon>Betaproteobacteria</taxon>
        <taxon>Burkholderiales</taxon>
        <taxon>Burkholderiaceae</taxon>
        <taxon>Burkholderia</taxon>
        <taxon>Burkholderia cepacia complex</taxon>
    </lineage>
</organism>
<evidence type="ECO:0008006" key="3">
    <source>
        <dbReference type="Google" id="ProtNLM"/>
    </source>
</evidence>
<dbReference type="HOGENOM" id="CLU_094873_0_0_4"/>
<accession>A4JS77</accession>
<dbReference type="EMBL" id="CP000616">
    <property type="protein sequence ID" value="ABO59130.1"/>
    <property type="molecule type" value="Genomic_DNA"/>
</dbReference>
<proteinExistence type="predicted"/>
<gene>
    <name evidence="1" type="ordered locus">Bcep1808_6224</name>
</gene>